<dbReference type="InterPro" id="IPR011598">
    <property type="entry name" value="bHLH_dom"/>
</dbReference>
<organism evidence="3 4">
    <name type="scientific">Thraustotheca clavata</name>
    <dbReference type="NCBI Taxonomy" id="74557"/>
    <lineage>
        <taxon>Eukaryota</taxon>
        <taxon>Sar</taxon>
        <taxon>Stramenopiles</taxon>
        <taxon>Oomycota</taxon>
        <taxon>Saprolegniomycetes</taxon>
        <taxon>Saprolegniales</taxon>
        <taxon>Achlyaceae</taxon>
        <taxon>Thraustotheca</taxon>
    </lineage>
</organism>
<reference evidence="3 4" key="1">
    <citation type="journal article" date="2014" name="Genome Biol. Evol.">
        <title>The secreted proteins of Achlya hypogyna and Thraustotheca clavata identify the ancestral oomycete secretome and reveal gene acquisitions by horizontal gene transfer.</title>
        <authorList>
            <person name="Misner I."/>
            <person name="Blouin N."/>
            <person name="Leonard G."/>
            <person name="Richards T.A."/>
            <person name="Lane C.E."/>
        </authorList>
    </citation>
    <scope>NUCLEOTIDE SEQUENCE [LARGE SCALE GENOMIC DNA]</scope>
    <source>
        <strain evidence="3 4">ATCC 34112</strain>
    </source>
</reference>
<gene>
    <name evidence="3" type="ORF">THRCLA_11708</name>
</gene>
<feature type="compositionally biased region" description="Low complexity" evidence="1">
    <location>
        <begin position="165"/>
        <end position="178"/>
    </location>
</feature>
<keyword evidence="4" id="KW-1185">Reference proteome</keyword>
<sequence>MDKPSTLVAASRGDEVPRSTGSSATVKEEEKAYQPMHINLNVINNAPPRINTNLNNGGYSTHRQDPFGFDMDLNTPCESPVYSDVQTPGGSVDISKKQRHNLREQRRIFRIGTQFEQLKKKLEGVGFVSAKKDKHSILQATIEYIAALEREAHSAGIPPPPPPSNNTNNRPTTPATLPRGHSKENVLNMNVPGANPYMFNTMASPVPTPMAMEYMWALPTGSNHPPPVATVETVEESTATFKNVFAQSSMPALITKLDGTIVEANHLFMELSQAKYDELRLHSLYTMCAPVDAPKMHNLVAKILSCEVSSAQAKMTWRFGSSSHERKVFVSVSVVRDDSMQPVNIQCSILPLS</sequence>
<evidence type="ECO:0000313" key="4">
    <source>
        <dbReference type="Proteomes" id="UP000243217"/>
    </source>
</evidence>
<name>A0A1V9Y6W3_9STRA</name>
<dbReference type="Gene3D" id="3.30.450.20">
    <property type="entry name" value="PAS domain"/>
    <property type="match status" value="1"/>
</dbReference>
<evidence type="ECO:0000256" key="1">
    <source>
        <dbReference type="SAM" id="MobiDB-lite"/>
    </source>
</evidence>
<dbReference type="PROSITE" id="PS50888">
    <property type="entry name" value="BHLH"/>
    <property type="match status" value="1"/>
</dbReference>
<dbReference type="Proteomes" id="UP000243217">
    <property type="component" value="Unassembled WGS sequence"/>
</dbReference>
<evidence type="ECO:0000259" key="2">
    <source>
        <dbReference type="PROSITE" id="PS50888"/>
    </source>
</evidence>
<dbReference type="GO" id="GO:0046983">
    <property type="term" value="F:protein dimerization activity"/>
    <property type="evidence" value="ECO:0007669"/>
    <property type="project" value="InterPro"/>
</dbReference>
<dbReference type="AlphaFoldDB" id="A0A1V9Y6W3"/>
<dbReference type="Gene3D" id="4.10.280.10">
    <property type="entry name" value="Helix-loop-helix DNA-binding domain"/>
    <property type="match status" value="1"/>
</dbReference>
<feature type="region of interest" description="Disordered" evidence="1">
    <location>
        <begin position="1"/>
        <end position="28"/>
    </location>
</feature>
<accession>A0A1V9Y6W3</accession>
<dbReference type="OrthoDB" id="78884at2759"/>
<dbReference type="InterPro" id="IPR036638">
    <property type="entry name" value="HLH_DNA-bd_sf"/>
</dbReference>
<dbReference type="InterPro" id="IPR035965">
    <property type="entry name" value="PAS-like_dom_sf"/>
</dbReference>
<dbReference type="Pfam" id="PF00010">
    <property type="entry name" value="HLH"/>
    <property type="match status" value="1"/>
</dbReference>
<dbReference type="CDD" id="cd00083">
    <property type="entry name" value="bHLH_SF"/>
    <property type="match status" value="1"/>
</dbReference>
<dbReference type="SUPFAM" id="SSF55785">
    <property type="entry name" value="PYP-like sensor domain (PAS domain)"/>
    <property type="match status" value="1"/>
</dbReference>
<feature type="domain" description="BHLH" evidence="2">
    <location>
        <begin position="95"/>
        <end position="148"/>
    </location>
</feature>
<dbReference type="EMBL" id="JNBS01004986">
    <property type="protein sequence ID" value="OQR81465.1"/>
    <property type="molecule type" value="Genomic_DNA"/>
</dbReference>
<dbReference type="SMART" id="SM00353">
    <property type="entry name" value="HLH"/>
    <property type="match status" value="1"/>
</dbReference>
<evidence type="ECO:0000313" key="3">
    <source>
        <dbReference type="EMBL" id="OQR81465.1"/>
    </source>
</evidence>
<feature type="region of interest" description="Disordered" evidence="1">
    <location>
        <begin position="153"/>
        <end position="184"/>
    </location>
</feature>
<dbReference type="SUPFAM" id="SSF47459">
    <property type="entry name" value="HLH, helix-loop-helix DNA-binding domain"/>
    <property type="match status" value="1"/>
</dbReference>
<proteinExistence type="predicted"/>
<comment type="caution">
    <text evidence="3">The sequence shown here is derived from an EMBL/GenBank/DDBJ whole genome shotgun (WGS) entry which is preliminary data.</text>
</comment>
<protein>
    <recommendedName>
        <fullName evidence="2">BHLH domain-containing protein</fullName>
    </recommendedName>
</protein>